<dbReference type="STRING" id="7168.A0A182NNL6"/>
<evidence type="ECO:0000313" key="2">
    <source>
        <dbReference type="Proteomes" id="UP000075884"/>
    </source>
</evidence>
<dbReference type="Proteomes" id="UP000075884">
    <property type="component" value="Unassembled WGS sequence"/>
</dbReference>
<organism evidence="1 2">
    <name type="scientific">Anopheles dirus</name>
    <dbReference type="NCBI Taxonomy" id="7168"/>
    <lineage>
        <taxon>Eukaryota</taxon>
        <taxon>Metazoa</taxon>
        <taxon>Ecdysozoa</taxon>
        <taxon>Arthropoda</taxon>
        <taxon>Hexapoda</taxon>
        <taxon>Insecta</taxon>
        <taxon>Pterygota</taxon>
        <taxon>Neoptera</taxon>
        <taxon>Endopterygota</taxon>
        <taxon>Diptera</taxon>
        <taxon>Nematocera</taxon>
        <taxon>Culicoidea</taxon>
        <taxon>Culicidae</taxon>
        <taxon>Anophelinae</taxon>
        <taxon>Anopheles</taxon>
    </lineage>
</organism>
<sequence>MEVAVLEGNKACLQRFQQDFMVSAIVYKARHLVEFNCDTFVMVSCNETDFFPETILTTTYKEYDTVATLFRESSLLARNILFVSYMEEKR</sequence>
<accession>A0A182NNL6</accession>
<proteinExistence type="predicted"/>
<dbReference type="EnsemblMetazoa" id="ADIR009251-RA">
    <property type="protein sequence ID" value="ADIR009251-PA"/>
    <property type="gene ID" value="ADIR009251"/>
</dbReference>
<dbReference type="AlphaFoldDB" id="A0A182NNL6"/>
<name>A0A182NNL6_9DIPT</name>
<evidence type="ECO:0000313" key="1">
    <source>
        <dbReference type="EnsemblMetazoa" id="ADIR009251-PA"/>
    </source>
</evidence>
<reference evidence="1" key="2">
    <citation type="submission" date="2020-05" db="UniProtKB">
        <authorList>
            <consortium name="EnsemblMetazoa"/>
        </authorList>
    </citation>
    <scope>IDENTIFICATION</scope>
    <source>
        <strain evidence="1">WRAIR2</strain>
    </source>
</reference>
<reference evidence="2" key="1">
    <citation type="submission" date="2013-03" db="EMBL/GenBank/DDBJ databases">
        <title>The Genome Sequence of Anopheles dirus WRAIR2.</title>
        <authorList>
            <consortium name="The Broad Institute Genomics Platform"/>
            <person name="Neafsey D.E."/>
            <person name="Walton C."/>
            <person name="Walker B."/>
            <person name="Young S.K."/>
            <person name="Zeng Q."/>
            <person name="Gargeya S."/>
            <person name="Fitzgerald M."/>
            <person name="Haas B."/>
            <person name="Abouelleil A."/>
            <person name="Allen A.W."/>
            <person name="Alvarado L."/>
            <person name="Arachchi H.M."/>
            <person name="Berlin A.M."/>
            <person name="Chapman S.B."/>
            <person name="Gainer-Dewar J."/>
            <person name="Goldberg J."/>
            <person name="Griggs A."/>
            <person name="Gujja S."/>
            <person name="Hansen M."/>
            <person name="Howarth C."/>
            <person name="Imamovic A."/>
            <person name="Ireland A."/>
            <person name="Larimer J."/>
            <person name="McCowan C."/>
            <person name="Murphy C."/>
            <person name="Pearson M."/>
            <person name="Poon T.W."/>
            <person name="Priest M."/>
            <person name="Roberts A."/>
            <person name="Saif S."/>
            <person name="Shea T."/>
            <person name="Sisk P."/>
            <person name="Sykes S."/>
            <person name="Wortman J."/>
            <person name="Nusbaum C."/>
            <person name="Birren B."/>
        </authorList>
    </citation>
    <scope>NUCLEOTIDE SEQUENCE [LARGE SCALE GENOMIC DNA]</scope>
    <source>
        <strain evidence="2">WRAIR2</strain>
    </source>
</reference>
<protein>
    <submittedName>
        <fullName evidence="1">Uncharacterized protein</fullName>
    </submittedName>
</protein>
<keyword evidence="2" id="KW-1185">Reference proteome</keyword>
<dbReference type="VEuPathDB" id="VectorBase:ADIR009251"/>